<dbReference type="GO" id="GO:0000725">
    <property type="term" value="P:recombinational repair"/>
    <property type="evidence" value="ECO:0007669"/>
    <property type="project" value="TreeGrafter"/>
</dbReference>
<dbReference type="InterPro" id="IPR014016">
    <property type="entry name" value="UvrD-like_ATP-bd"/>
</dbReference>
<dbReference type="Gene3D" id="3.40.50.300">
    <property type="entry name" value="P-loop containing nucleotide triphosphate hydrolases"/>
    <property type="match status" value="3"/>
</dbReference>
<dbReference type="PANTHER" id="PTHR11070:SF17">
    <property type="entry name" value="DNA HELICASE IV"/>
    <property type="match status" value="1"/>
</dbReference>
<dbReference type="PROSITE" id="PS51198">
    <property type="entry name" value="UVRD_HELICASE_ATP_BIND"/>
    <property type="match status" value="1"/>
</dbReference>
<keyword evidence="1 5" id="KW-0547">Nucleotide-binding</keyword>
<evidence type="ECO:0000256" key="4">
    <source>
        <dbReference type="ARBA" id="ARBA00022840"/>
    </source>
</evidence>
<dbReference type="Pfam" id="PF00580">
    <property type="entry name" value="UvrD-helicase"/>
    <property type="match status" value="1"/>
</dbReference>
<dbReference type="EMBL" id="JAGQLM010000044">
    <property type="protein sequence ID" value="MCA9374906.1"/>
    <property type="molecule type" value="Genomic_DNA"/>
</dbReference>
<accession>A0A955HXL8</accession>
<keyword evidence="2 5" id="KW-0378">Hydrolase</keyword>
<reference evidence="7" key="1">
    <citation type="submission" date="2020-04" db="EMBL/GenBank/DDBJ databases">
        <authorList>
            <person name="Zhang T."/>
        </authorList>
    </citation>
    <scope>NUCLEOTIDE SEQUENCE</scope>
    <source>
        <strain evidence="7">HKST-UBA16</strain>
    </source>
</reference>
<dbReference type="PANTHER" id="PTHR11070">
    <property type="entry name" value="UVRD / RECB / PCRA DNA HELICASE FAMILY MEMBER"/>
    <property type="match status" value="1"/>
</dbReference>
<organism evidence="7 8">
    <name type="scientific">Candidatus Dojkabacteria bacterium</name>
    <dbReference type="NCBI Taxonomy" id="2099670"/>
    <lineage>
        <taxon>Bacteria</taxon>
        <taxon>Candidatus Dojkabacteria</taxon>
    </lineage>
</organism>
<dbReference type="GO" id="GO:0005524">
    <property type="term" value="F:ATP binding"/>
    <property type="evidence" value="ECO:0007669"/>
    <property type="project" value="UniProtKB-UniRule"/>
</dbReference>
<dbReference type="InterPro" id="IPR027785">
    <property type="entry name" value="UvrD-like_helicase_C"/>
</dbReference>
<keyword evidence="4 5" id="KW-0067">ATP-binding</keyword>
<name>A0A955HXL8_9BACT</name>
<comment type="caution">
    <text evidence="7">The sequence shown here is derived from an EMBL/GenBank/DDBJ whole genome shotgun (WGS) entry which is preliminary data.</text>
</comment>
<reference evidence="7" key="2">
    <citation type="journal article" date="2021" name="Microbiome">
        <title>Successional dynamics and alternative stable states in a saline activated sludge microbial community over 9 years.</title>
        <authorList>
            <person name="Wang Y."/>
            <person name="Ye J."/>
            <person name="Ju F."/>
            <person name="Liu L."/>
            <person name="Boyd J.A."/>
            <person name="Deng Y."/>
            <person name="Parks D.H."/>
            <person name="Jiang X."/>
            <person name="Yin X."/>
            <person name="Woodcroft B.J."/>
            <person name="Tyson G.W."/>
            <person name="Hugenholtz P."/>
            <person name="Polz M.F."/>
            <person name="Zhang T."/>
        </authorList>
    </citation>
    <scope>NUCLEOTIDE SEQUENCE</scope>
    <source>
        <strain evidence="7">HKST-UBA16</strain>
    </source>
</reference>
<dbReference type="GO" id="GO:0043138">
    <property type="term" value="F:3'-5' DNA helicase activity"/>
    <property type="evidence" value="ECO:0007669"/>
    <property type="project" value="TreeGrafter"/>
</dbReference>
<dbReference type="GO" id="GO:0016787">
    <property type="term" value="F:hydrolase activity"/>
    <property type="evidence" value="ECO:0007669"/>
    <property type="project" value="UniProtKB-UniRule"/>
</dbReference>
<evidence type="ECO:0000256" key="3">
    <source>
        <dbReference type="ARBA" id="ARBA00022806"/>
    </source>
</evidence>
<gene>
    <name evidence="7" type="ORF">KC622_01090</name>
</gene>
<feature type="domain" description="UvrD-like helicase ATP-binding" evidence="6">
    <location>
        <begin position="230"/>
        <end position="583"/>
    </location>
</feature>
<feature type="binding site" evidence="5">
    <location>
        <begin position="251"/>
        <end position="258"/>
    </location>
    <ligand>
        <name>ATP</name>
        <dbReference type="ChEBI" id="CHEBI:30616"/>
    </ligand>
</feature>
<evidence type="ECO:0000313" key="7">
    <source>
        <dbReference type="EMBL" id="MCA9374906.1"/>
    </source>
</evidence>
<dbReference type="GO" id="GO:0005829">
    <property type="term" value="C:cytosol"/>
    <property type="evidence" value="ECO:0007669"/>
    <property type="project" value="TreeGrafter"/>
</dbReference>
<dbReference type="InterPro" id="IPR000212">
    <property type="entry name" value="DNA_helicase_UvrD/REP"/>
</dbReference>
<protein>
    <submittedName>
        <fullName evidence="7">ATP-binding domain-containing protein</fullName>
    </submittedName>
</protein>
<dbReference type="AlphaFoldDB" id="A0A955HXL8"/>
<dbReference type="Pfam" id="PF13538">
    <property type="entry name" value="UvrD_C_2"/>
    <property type="match status" value="1"/>
</dbReference>
<dbReference type="SUPFAM" id="SSF52540">
    <property type="entry name" value="P-loop containing nucleoside triphosphate hydrolases"/>
    <property type="match status" value="1"/>
</dbReference>
<evidence type="ECO:0000256" key="2">
    <source>
        <dbReference type="ARBA" id="ARBA00022801"/>
    </source>
</evidence>
<dbReference type="InterPro" id="IPR027417">
    <property type="entry name" value="P-loop_NTPase"/>
</dbReference>
<dbReference type="GO" id="GO:0003677">
    <property type="term" value="F:DNA binding"/>
    <property type="evidence" value="ECO:0007669"/>
    <property type="project" value="InterPro"/>
</dbReference>
<evidence type="ECO:0000259" key="6">
    <source>
        <dbReference type="PROSITE" id="PS51198"/>
    </source>
</evidence>
<keyword evidence="3 5" id="KW-0347">Helicase</keyword>
<evidence type="ECO:0000313" key="8">
    <source>
        <dbReference type="Proteomes" id="UP000748332"/>
    </source>
</evidence>
<evidence type="ECO:0000256" key="1">
    <source>
        <dbReference type="ARBA" id="ARBA00022741"/>
    </source>
</evidence>
<proteinExistence type="predicted"/>
<sequence length="745" mass="85836">MQDFRKYLRPIFKNLNKVLDFSQIKPENTLESDEYPYLIGISDTLGKELQAQLNRMNGLTKEIEDAIWAVDHETGDDKSDAVGYYNKLLRQMSELVDRMNQNLDQLDSPYFGKIVFDRRKNGLYPSKKMSVYIGKFALFDKATNKAVVTDWRAPIANLYYEYSGIKDNVSFIAPAGEQKGDLTQRRQFEISNARIQHIYDTKSGNVAADEFLLSQLNKRIGKKLAEIVSTIQSQQNRIIREEINKPVVIQGVAGSGKTTIILHRLAYLFFAHNKNIKPENSLIIAPNAVFLDYISDVLPSLGVKGLAQNTYISWAKSLLNQKEKFVISNSPDNLEVMRFKGSRAFTEIIDKYYEQFEEEFFEKMPGSISYIVQDRYYDLHKSHPDLSRYEALELAIDFAFAQESFKKQKAGTLVMGVNLEEEKRKKIKAYITRTLDPYKIYKALFTGSKRNSDLVPETLKEIWQEAIKETAAVFKGGKGGYRFYKSEDMAALVWLHLKIYGAKDYIKDYIVVDEAQDLSTFQLLGLAKIAKRQNITYAGDLAQSIIPPFYIDSWDDFIEDFNHTIKTEKQVSYHQLHRCYRTTVEIIEFANKVFKKYFPAEYKLPEAVLRHGDSVKELGSGVNEIIKILKEEETLESTTTAIICKDENHADFIYEELKKNENRFSQAIYSYREKDYHTGVLVLPIKNAKGLEFDAVILADVDNEKYTESALDVRLFYVAITRALHRLYILSPSNKRSPLLTELPQ</sequence>
<evidence type="ECO:0000256" key="5">
    <source>
        <dbReference type="PROSITE-ProRule" id="PRU00560"/>
    </source>
</evidence>
<dbReference type="Proteomes" id="UP000748332">
    <property type="component" value="Unassembled WGS sequence"/>
</dbReference>